<keyword evidence="1" id="KW-0812">Transmembrane</keyword>
<dbReference type="AlphaFoldDB" id="A0A2I0V072"/>
<comment type="caution">
    <text evidence="2">The sequence shown here is derived from an EMBL/GenBank/DDBJ whole genome shotgun (WGS) entry which is preliminary data.</text>
</comment>
<feature type="transmembrane region" description="Helical" evidence="1">
    <location>
        <begin position="7"/>
        <end position="25"/>
    </location>
</feature>
<evidence type="ECO:0000313" key="2">
    <source>
        <dbReference type="EMBL" id="PKU51656.1"/>
    </source>
</evidence>
<reference evidence="2 3" key="1">
    <citation type="submission" date="2017-10" db="EMBL/GenBank/DDBJ databases">
        <title>Draft genome of Lysinibacillus fusiformis strain Juneja, a laboratory-derived pathogen of Drosophila melanogaster.</title>
        <authorList>
            <person name="Smith B.R."/>
            <person name="Unckless R.L."/>
        </authorList>
    </citation>
    <scope>NUCLEOTIDE SEQUENCE [LARGE SCALE GENOMIC DNA]</scope>
    <source>
        <strain evidence="2 3">Juneja</strain>
    </source>
</reference>
<proteinExistence type="predicted"/>
<evidence type="ECO:0000256" key="1">
    <source>
        <dbReference type="SAM" id="Phobius"/>
    </source>
</evidence>
<evidence type="ECO:0000313" key="3">
    <source>
        <dbReference type="Proteomes" id="UP000234956"/>
    </source>
</evidence>
<gene>
    <name evidence="2" type="ORF">CRI88_13265</name>
</gene>
<sequence>MTTFGKSIYITFIIVVFLLSTGWDYFKNGHWALLENLFYSLWVASFLFLTSFILRNKKNDTKNQS</sequence>
<dbReference type="EMBL" id="PDFK01000003">
    <property type="protein sequence ID" value="PKU51656.1"/>
    <property type="molecule type" value="Genomic_DNA"/>
</dbReference>
<protein>
    <submittedName>
        <fullName evidence="2">RNA polymerase subunit sigma</fullName>
    </submittedName>
</protein>
<name>A0A2I0V072_9BACI</name>
<accession>A0A2I0V072</accession>
<dbReference type="Proteomes" id="UP000234956">
    <property type="component" value="Unassembled WGS sequence"/>
</dbReference>
<keyword evidence="1" id="KW-0472">Membrane</keyword>
<keyword evidence="1" id="KW-1133">Transmembrane helix</keyword>
<organism evidence="2 3">
    <name type="scientific">Lysinibacillus fusiformis</name>
    <dbReference type="NCBI Taxonomy" id="28031"/>
    <lineage>
        <taxon>Bacteria</taxon>
        <taxon>Bacillati</taxon>
        <taxon>Bacillota</taxon>
        <taxon>Bacilli</taxon>
        <taxon>Bacillales</taxon>
        <taxon>Bacillaceae</taxon>
        <taxon>Lysinibacillus</taxon>
    </lineage>
</organism>
<feature type="transmembrane region" description="Helical" evidence="1">
    <location>
        <begin position="37"/>
        <end position="54"/>
    </location>
</feature>